<sequence>MSLLCCFNFSKNSVFKSFLFILLSMEGTFCWDCKFQQNIKEDIKDPKTLRDVGLDYNTTRTKGLMMQKPTGKSCENKDILLYAMKPFQIIASCQRTTLVSL</sequence>
<feature type="signal peptide" evidence="1">
    <location>
        <begin position="1"/>
        <end position="30"/>
    </location>
</feature>
<protein>
    <submittedName>
        <fullName evidence="2">Uncharacterized protein</fullName>
    </submittedName>
</protein>
<gene>
    <name evidence="2" type="ORF">GDO81_015760</name>
</gene>
<proteinExistence type="predicted"/>
<feature type="chain" id="PRO_5043865755" evidence="1">
    <location>
        <begin position="31"/>
        <end position="101"/>
    </location>
</feature>
<accession>A0AAV7ARM5</accession>
<dbReference type="Proteomes" id="UP000824782">
    <property type="component" value="Unassembled WGS sequence"/>
</dbReference>
<keyword evidence="3" id="KW-1185">Reference proteome</keyword>
<name>A0AAV7ARM5_ENGPU</name>
<evidence type="ECO:0000313" key="3">
    <source>
        <dbReference type="Proteomes" id="UP000824782"/>
    </source>
</evidence>
<reference evidence="2" key="1">
    <citation type="thesis" date="2020" institute="ProQuest LLC" country="789 East Eisenhower Parkway, Ann Arbor, MI, USA">
        <title>Comparative Genomics and Chromosome Evolution.</title>
        <authorList>
            <person name="Mudd A.B."/>
        </authorList>
    </citation>
    <scope>NUCLEOTIDE SEQUENCE</scope>
    <source>
        <strain evidence="2">237g6f4</strain>
        <tissue evidence="2">Blood</tissue>
    </source>
</reference>
<organism evidence="2 3">
    <name type="scientific">Engystomops pustulosus</name>
    <name type="common">Tungara frog</name>
    <name type="synonym">Physalaemus pustulosus</name>
    <dbReference type="NCBI Taxonomy" id="76066"/>
    <lineage>
        <taxon>Eukaryota</taxon>
        <taxon>Metazoa</taxon>
        <taxon>Chordata</taxon>
        <taxon>Craniata</taxon>
        <taxon>Vertebrata</taxon>
        <taxon>Euteleostomi</taxon>
        <taxon>Amphibia</taxon>
        <taxon>Batrachia</taxon>
        <taxon>Anura</taxon>
        <taxon>Neobatrachia</taxon>
        <taxon>Hyloidea</taxon>
        <taxon>Leptodactylidae</taxon>
        <taxon>Leiuperinae</taxon>
        <taxon>Engystomops</taxon>
    </lineage>
</organism>
<dbReference type="AlphaFoldDB" id="A0AAV7ARM5"/>
<comment type="caution">
    <text evidence="2">The sequence shown here is derived from an EMBL/GenBank/DDBJ whole genome shotgun (WGS) entry which is preliminary data.</text>
</comment>
<evidence type="ECO:0000256" key="1">
    <source>
        <dbReference type="SAM" id="SignalP"/>
    </source>
</evidence>
<evidence type="ECO:0000313" key="2">
    <source>
        <dbReference type="EMBL" id="KAG8562664.1"/>
    </source>
</evidence>
<keyword evidence="1" id="KW-0732">Signal</keyword>
<dbReference type="EMBL" id="WNYA01000007">
    <property type="protein sequence ID" value="KAG8562664.1"/>
    <property type="molecule type" value="Genomic_DNA"/>
</dbReference>